<proteinExistence type="predicted"/>
<dbReference type="RefSeq" id="WP_179501921.1">
    <property type="nucleotide sequence ID" value="NZ_JACCAA010000001.1"/>
</dbReference>
<feature type="domain" description="Mce/MlaD" evidence="1">
    <location>
        <begin position="39"/>
        <end position="114"/>
    </location>
</feature>
<keyword evidence="4" id="KW-1185">Reference proteome</keyword>
<sequence length="427" mass="46351">MITKRTKIQLVIFVVITLVGVTFVGARYARLDRLFYDDTYTVTAHFKDSGGIFSGAEVSYRGVTIGRVGEMELTEGGVDVHLDIEKDWDKIPADSIALVGNRSAVGEQYVELQPKVDDGPYLRENSEIDRADTKIPIATSKLLEDISNTVSSVDQDDLRTTVSELGKAFDGTGEDLAQIIDTSNAFIETANDNFDITTALIRDANTVLTGQLDKVSAIRTFSSNLALFSTTLAGADKDLRGVIDKGSGAVNELRTFIEVNQVDLASLLNNLVTVSRVVVRNLDGVEQLLTLYPHIVEAGFTVVAKDPETGNYDAHFGLILTPHKLCHNGYEDTDRRNPFDTGNRALKTDITCKDSAAASNARGAQNLRRAPVGNTGSPIVAEVDRATGEATWLAGPDTLAAPDTLTARTSGEESWKWLLLRPLQTTE</sequence>
<feature type="domain" description="Mammalian cell entry C-terminal" evidence="2">
    <location>
        <begin position="122"/>
        <end position="280"/>
    </location>
</feature>
<dbReference type="PANTHER" id="PTHR33371">
    <property type="entry name" value="INTERMEMBRANE PHOSPHOLIPID TRANSPORT SYSTEM BINDING PROTEIN MLAD-RELATED"/>
    <property type="match status" value="1"/>
</dbReference>
<gene>
    <name evidence="3" type="ORF">BJ980_001718</name>
</gene>
<evidence type="ECO:0000259" key="1">
    <source>
        <dbReference type="Pfam" id="PF02470"/>
    </source>
</evidence>
<name>A0A7Y9RYX1_9ACTN</name>
<dbReference type="AlphaFoldDB" id="A0A7Y9RYX1"/>
<accession>A0A7Y9RYX1</accession>
<dbReference type="EMBL" id="JACCAA010000001">
    <property type="protein sequence ID" value="NYG58795.1"/>
    <property type="molecule type" value="Genomic_DNA"/>
</dbReference>
<dbReference type="InterPro" id="IPR052336">
    <property type="entry name" value="MlaD_Phospholipid_Transporter"/>
</dbReference>
<dbReference type="InterPro" id="IPR003399">
    <property type="entry name" value="Mce/MlaD"/>
</dbReference>
<reference evidence="3 4" key="1">
    <citation type="submission" date="2020-07" db="EMBL/GenBank/DDBJ databases">
        <title>Sequencing the genomes of 1000 actinobacteria strains.</title>
        <authorList>
            <person name="Klenk H.-P."/>
        </authorList>
    </citation>
    <scope>NUCLEOTIDE SEQUENCE [LARGE SCALE GENOMIC DNA]</scope>
    <source>
        <strain evidence="3 4">DSM 23819</strain>
    </source>
</reference>
<dbReference type="Pfam" id="PF11887">
    <property type="entry name" value="Mce4_CUP1"/>
    <property type="match status" value="1"/>
</dbReference>
<evidence type="ECO:0000313" key="4">
    <source>
        <dbReference type="Proteomes" id="UP000540656"/>
    </source>
</evidence>
<evidence type="ECO:0000313" key="3">
    <source>
        <dbReference type="EMBL" id="NYG58795.1"/>
    </source>
</evidence>
<dbReference type="InterPro" id="IPR005693">
    <property type="entry name" value="Mce"/>
</dbReference>
<dbReference type="Pfam" id="PF02470">
    <property type="entry name" value="MlaD"/>
    <property type="match status" value="1"/>
</dbReference>
<dbReference type="InterPro" id="IPR024516">
    <property type="entry name" value="Mce_C"/>
</dbReference>
<comment type="caution">
    <text evidence="3">The sequence shown here is derived from an EMBL/GenBank/DDBJ whole genome shotgun (WGS) entry which is preliminary data.</text>
</comment>
<dbReference type="PANTHER" id="PTHR33371:SF16">
    <property type="entry name" value="MCE-FAMILY PROTEIN MCE3F"/>
    <property type="match status" value="1"/>
</dbReference>
<evidence type="ECO:0000259" key="2">
    <source>
        <dbReference type="Pfam" id="PF11887"/>
    </source>
</evidence>
<protein>
    <submittedName>
        <fullName evidence="3">Phospholipid/cholesterol/gamma-HCH transport system substrate-binding protein</fullName>
    </submittedName>
</protein>
<dbReference type="NCBIfam" id="TIGR00996">
    <property type="entry name" value="Mtu_fam_mce"/>
    <property type="match status" value="1"/>
</dbReference>
<dbReference type="GO" id="GO:0005576">
    <property type="term" value="C:extracellular region"/>
    <property type="evidence" value="ECO:0007669"/>
    <property type="project" value="TreeGrafter"/>
</dbReference>
<organism evidence="3 4">
    <name type="scientific">Nocardioides daedukensis</name>
    <dbReference type="NCBI Taxonomy" id="634462"/>
    <lineage>
        <taxon>Bacteria</taxon>
        <taxon>Bacillati</taxon>
        <taxon>Actinomycetota</taxon>
        <taxon>Actinomycetes</taxon>
        <taxon>Propionibacteriales</taxon>
        <taxon>Nocardioidaceae</taxon>
        <taxon>Nocardioides</taxon>
    </lineage>
</organism>
<dbReference type="Proteomes" id="UP000540656">
    <property type="component" value="Unassembled WGS sequence"/>
</dbReference>